<keyword evidence="2" id="KW-1133">Transmembrane helix</keyword>
<dbReference type="EMBL" id="JADCNL010000011">
    <property type="protein sequence ID" value="KAG0460736.1"/>
    <property type="molecule type" value="Genomic_DNA"/>
</dbReference>
<dbReference type="OrthoDB" id="676979at2759"/>
<evidence type="ECO:0000313" key="4">
    <source>
        <dbReference type="EMBL" id="KAG0460736.1"/>
    </source>
</evidence>
<protein>
    <recommendedName>
        <fullName evidence="3">PHD-type zinc finger plants domain-containing protein</fullName>
    </recommendedName>
</protein>
<evidence type="ECO:0000313" key="5">
    <source>
        <dbReference type="Proteomes" id="UP000636800"/>
    </source>
</evidence>
<dbReference type="Proteomes" id="UP000636800">
    <property type="component" value="Chromosome 11"/>
</dbReference>
<gene>
    <name evidence="4" type="ORF">HPP92_021033</name>
</gene>
<evidence type="ECO:0000256" key="1">
    <source>
        <dbReference type="SAM" id="MobiDB-lite"/>
    </source>
</evidence>
<dbReference type="AlphaFoldDB" id="A0A835UIK9"/>
<dbReference type="Pfam" id="PF25054">
    <property type="entry name" value="PHD_pln"/>
    <property type="match status" value="1"/>
</dbReference>
<proteinExistence type="predicted"/>
<keyword evidence="2" id="KW-0812">Transmembrane</keyword>
<dbReference type="PANTHER" id="PTHR37749">
    <property type="entry name" value="TRANSMEMBRANE PROTEIN"/>
    <property type="match status" value="1"/>
</dbReference>
<organism evidence="4 5">
    <name type="scientific">Vanilla planifolia</name>
    <name type="common">Vanilla</name>
    <dbReference type="NCBI Taxonomy" id="51239"/>
    <lineage>
        <taxon>Eukaryota</taxon>
        <taxon>Viridiplantae</taxon>
        <taxon>Streptophyta</taxon>
        <taxon>Embryophyta</taxon>
        <taxon>Tracheophyta</taxon>
        <taxon>Spermatophyta</taxon>
        <taxon>Magnoliopsida</taxon>
        <taxon>Liliopsida</taxon>
        <taxon>Asparagales</taxon>
        <taxon>Orchidaceae</taxon>
        <taxon>Vanilloideae</taxon>
        <taxon>Vanilleae</taxon>
        <taxon>Vanilla</taxon>
    </lineage>
</organism>
<keyword evidence="2" id="KW-0472">Membrane</keyword>
<sequence length="167" mass="18306">MADGNSTCCLCGDVGFPDKLFRCLRCLHRTQHSNFYRDDASKTPATSVCDWCLSEEQRPPHFSGSARVGSEKAATRTGGDQESSGGKGRTTPGDHLQLILCMAKYCIGLGHVKKLRSFLELEPPSPLRYFIGAAIMMVGVVLPLGYMMFRSRRVPSSSASLSKQTRI</sequence>
<feature type="domain" description="PHD-type zinc finger plants" evidence="3">
    <location>
        <begin position="9"/>
        <end position="52"/>
    </location>
</feature>
<name>A0A835UIK9_VANPL</name>
<feature type="region of interest" description="Disordered" evidence="1">
    <location>
        <begin position="58"/>
        <end position="91"/>
    </location>
</feature>
<keyword evidence="5" id="KW-1185">Reference proteome</keyword>
<evidence type="ECO:0000259" key="3">
    <source>
        <dbReference type="Pfam" id="PF25054"/>
    </source>
</evidence>
<accession>A0A835UIK9</accession>
<dbReference type="PANTHER" id="PTHR37749:SF1">
    <property type="entry name" value="TRANSMEMBRANE PROTEIN"/>
    <property type="match status" value="1"/>
</dbReference>
<comment type="caution">
    <text evidence="4">The sequence shown here is derived from an EMBL/GenBank/DDBJ whole genome shotgun (WGS) entry which is preliminary data.</text>
</comment>
<dbReference type="InterPro" id="IPR056874">
    <property type="entry name" value="PHD_dom_pln"/>
</dbReference>
<reference evidence="4 5" key="1">
    <citation type="journal article" date="2020" name="Nat. Food">
        <title>A phased Vanilla planifolia genome enables genetic improvement of flavour and production.</title>
        <authorList>
            <person name="Hasing T."/>
            <person name="Tang H."/>
            <person name="Brym M."/>
            <person name="Khazi F."/>
            <person name="Huang T."/>
            <person name="Chambers A.H."/>
        </authorList>
    </citation>
    <scope>NUCLEOTIDE SEQUENCE [LARGE SCALE GENOMIC DNA]</scope>
    <source>
        <tissue evidence="4">Leaf</tissue>
    </source>
</reference>
<feature type="transmembrane region" description="Helical" evidence="2">
    <location>
        <begin position="129"/>
        <end position="149"/>
    </location>
</feature>
<evidence type="ECO:0000256" key="2">
    <source>
        <dbReference type="SAM" id="Phobius"/>
    </source>
</evidence>
<dbReference type="GO" id="GO:0005794">
    <property type="term" value="C:Golgi apparatus"/>
    <property type="evidence" value="ECO:0007669"/>
    <property type="project" value="TreeGrafter"/>
</dbReference>